<dbReference type="EMBL" id="AYZJ01000023">
    <property type="protein sequence ID" value="KRN24431.1"/>
    <property type="molecule type" value="Genomic_DNA"/>
</dbReference>
<dbReference type="STRING" id="1423730.FC75_GL001232"/>
<dbReference type="Gene3D" id="1.10.260.40">
    <property type="entry name" value="lambda repressor-like DNA-binding domains"/>
    <property type="match status" value="1"/>
</dbReference>
<evidence type="ECO:0000259" key="4">
    <source>
        <dbReference type="PROSITE" id="PS50932"/>
    </source>
</evidence>
<organism evidence="5 6">
    <name type="scientific">Lacticaseibacillus camelliae DSM 22697 = JCM 13995</name>
    <dbReference type="NCBI Taxonomy" id="1423730"/>
    <lineage>
        <taxon>Bacteria</taxon>
        <taxon>Bacillati</taxon>
        <taxon>Bacillota</taxon>
        <taxon>Bacilli</taxon>
        <taxon>Lactobacillales</taxon>
        <taxon>Lactobacillaceae</taxon>
        <taxon>Lacticaseibacillus</taxon>
    </lineage>
</organism>
<evidence type="ECO:0000313" key="6">
    <source>
        <dbReference type="Proteomes" id="UP000050865"/>
    </source>
</evidence>
<evidence type="ECO:0000256" key="1">
    <source>
        <dbReference type="ARBA" id="ARBA00023015"/>
    </source>
</evidence>
<keyword evidence="3" id="KW-0804">Transcription</keyword>
<evidence type="ECO:0000313" key="5">
    <source>
        <dbReference type="EMBL" id="KRN24431.1"/>
    </source>
</evidence>
<dbReference type="PANTHER" id="PTHR30146">
    <property type="entry name" value="LACI-RELATED TRANSCRIPTIONAL REPRESSOR"/>
    <property type="match status" value="1"/>
</dbReference>
<dbReference type="SUPFAM" id="SSF47413">
    <property type="entry name" value="lambda repressor-like DNA-binding domains"/>
    <property type="match status" value="1"/>
</dbReference>
<dbReference type="InterPro" id="IPR010982">
    <property type="entry name" value="Lambda_DNA-bd_dom_sf"/>
</dbReference>
<protein>
    <submittedName>
        <fullName evidence="5">PurR family transcriptional regulator</fullName>
    </submittedName>
</protein>
<dbReference type="Proteomes" id="UP000050865">
    <property type="component" value="Unassembled WGS sequence"/>
</dbReference>
<evidence type="ECO:0000256" key="3">
    <source>
        <dbReference type="ARBA" id="ARBA00023163"/>
    </source>
</evidence>
<dbReference type="InterPro" id="IPR046335">
    <property type="entry name" value="LacI/GalR-like_sensor"/>
</dbReference>
<dbReference type="Pfam" id="PF13377">
    <property type="entry name" value="Peripla_BP_3"/>
    <property type="match status" value="1"/>
</dbReference>
<reference evidence="5 6" key="1">
    <citation type="journal article" date="2015" name="Genome Announc.">
        <title>Expanding the biotechnology potential of lactobacilli through comparative genomics of 213 strains and associated genera.</title>
        <authorList>
            <person name="Sun Z."/>
            <person name="Harris H.M."/>
            <person name="McCann A."/>
            <person name="Guo C."/>
            <person name="Argimon S."/>
            <person name="Zhang W."/>
            <person name="Yang X."/>
            <person name="Jeffery I.B."/>
            <person name="Cooney J.C."/>
            <person name="Kagawa T.F."/>
            <person name="Liu W."/>
            <person name="Song Y."/>
            <person name="Salvetti E."/>
            <person name="Wrobel A."/>
            <person name="Rasinkangas P."/>
            <person name="Parkhill J."/>
            <person name="Rea M.C."/>
            <person name="O'Sullivan O."/>
            <person name="Ritari J."/>
            <person name="Douillard F.P."/>
            <person name="Paul Ross R."/>
            <person name="Yang R."/>
            <person name="Briner A.E."/>
            <person name="Felis G.E."/>
            <person name="de Vos W.M."/>
            <person name="Barrangou R."/>
            <person name="Klaenhammer T.R."/>
            <person name="Caufield P.W."/>
            <person name="Cui Y."/>
            <person name="Zhang H."/>
            <person name="O'Toole P.W."/>
        </authorList>
    </citation>
    <scope>NUCLEOTIDE SEQUENCE [LARGE SCALE GENOMIC DNA]</scope>
    <source>
        <strain evidence="5 6">DSM 22697</strain>
    </source>
</reference>
<dbReference type="GO" id="GO:0003700">
    <property type="term" value="F:DNA-binding transcription factor activity"/>
    <property type="evidence" value="ECO:0007669"/>
    <property type="project" value="TreeGrafter"/>
</dbReference>
<dbReference type="Gene3D" id="3.40.50.2300">
    <property type="match status" value="2"/>
</dbReference>
<name>A0A0R2F7S9_9LACO</name>
<dbReference type="CDD" id="cd01392">
    <property type="entry name" value="HTH_LacI"/>
    <property type="match status" value="1"/>
</dbReference>
<dbReference type="InterPro" id="IPR028082">
    <property type="entry name" value="Peripla_BP_I"/>
</dbReference>
<gene>
    <name evidence="5" type="ORF">FC75_GL001232</name>
</gene>
<dbReference type="AlphaFoldDB" id="A0A0R2F7S9"/>
<keyword evidence="2" id="KW-0238">DNA-binding</keyword>
<dbReference type="PANTHER" id="PTHR30146:SF150">
    <property type="entry name" value="ARABINOSE METABOLISM TRANSCRIPTIONAL REPRESSOR"/>
    <property type="match status" value="1"/>
</dbReference>
<feature type="domain" description="HTH lacI-type" evidence="4">
    <location>
        <begin position="22"/>
        <end position="76"/>
    </location>
</feature>
<evidence type="ECO:0000256" key="2">
    <source>
        <dbReference type="ARBA" id="ARBA00023125"/>
    </source>
</evidence>
<keyword evidence="1" id="KW-0805">Transcription regulation</keyword>
<keyword evidence="6" id="KW-1185">Reference proteome</keyword>
<dbReference type="PATRIC" id="fig|1423730.4.peg.1288"/>
<dbReference type="SMART" id="SM00354">
    <property type="entry name" value="HTH_LACI"/>
    <property type="match status" value="1"/>
</dbReference>
<dbReference type="Pfam" id="PF00356">
    <property type="entry name" value="LacI"/>
    <property type="match status" value="1"/>
</dbReference>
<accession>A0A0R2F7S9</accession>
<dbReference type="SUPFAM" id="SSF53822">
    <property type="entry name" value="Periplasmic binding protein-like I"/>
    <property type="match status" value="1"/>
</dbReference>
<proteinExistence type="predicted"/>
<dbReference type="GO" id="GO:0000976">
    <property type="term" value="F:transcription cis-regulatory region binding"/>
    <property type="evidence" value="ECO:0007669"/>
    <property type="project" value="TreeGrafter"/>
</dbReference>
<comment type="caution">
    <text evidence="5">The sequence shown here is derived from an EMBL/GenBank/DDBJ whole genome shotgun (WGS) entry which is preliminary data.</text>
</comment>
<dbReference type="PROSITE" id="PS50932">
    <property type="entry name" value="HTH_LACI_2"/>
    <property type="match status" value="1"/>
</dbReference>
<sequence>MKLLRMRLREDSTLRRTITMRVTIEDIAKKAGLSAASVSRILNNTGRFSEATAKKVRAIADELGYYKNRSASDLASHTQTTLGVINYPAETDSNFHVIRGITEQARQSDVDVLIMIAERDDQTAIRKVVEDLIERRVFSILFLSVHPDQAIIDLIKRAGIYPQEVASAYALDLSYVSSNDYQMGQLATRTLIDKGYSRIGFVGADPEKDIVGTQRFAGYQAALKAAGITYRPEWLFVGDGKYSYQSGLDAVPYYTDNADVDSVFATSDDGALGIINGLIDRDGAFTHQWGIISTDGSQICEQTRPKISSVTQDFNLIGRMAVDEAVRAITDLPKEKRQIDVPFRLELRETTPAK</sequence>
<dbReference type="InterPro" id="IPR000843">
    <property type="entry name" value="HTH_LacI"/>
</dbReference>